<feature type="chain" id="PRO_5023042221" description="Secreted protein" evidence="1">
    <location>
        <begin position="19"/>
        <end position="64"/>
    </location>
</feature>
<proteinExistence type="predicted"/>
<dbReference type="Proteomes" id="UP000324748">
    <property type="component" value="Unassembled WGS sequence"/>
</dbReference>
<protein>
    <recommendedName>
        <fullName evidence="4">Secreted protein</fullName>
    </recommendedName>
</protein>
<organism evidence="2 3">
    <name type="scientific">Puccinia graminis f. sp. tritici</name>
    <dbReference type="NCBI Taxonomy" id="56615"/>
    <lineage>
        <taxon>Eukaryota</taxon>
        <taxon>Fungi</taxon>
        <taxon>Dikarya</taxon>
        <taxon>Basidiomycota</taxon>
        <taxon>Pucciniomycotina</taxon>
        <taxon>Pucciniomycetes</taxon>
        <taxon>Pucciniales</taxon>
        <taxon>Pucciniaceae</taxon>
        <taxon>Puccinia</taxon>
    </lineage>
</organism>
<name>A0A5B0QSW3_PUCGR</name>
<dbReference type="AlphaFoldDB" id="A0A5B0QSW3"/>
<dbReference type="EMBL" id="VSWC01000003">
    <property type="protein sequence ID" value="KAA1116382.1"/>
    <property type="molecule type" value="Genomic_DNA"/>
</dbReference>
<keyword evidence="3" id="KW-1185">Reference proteome</keyword>
<evidence type="ECO:0000256" key="1">
    <source>
        <dbReference type="SAM" id="SignalP"/>
    </source>
</evidence>
<reference evidence="2 3" key="1">
    <citation type="submission" date="2019-05" db="EMBL/GenBank/DDBJ databases">
        <title>Emergence of the Ug99 lineage of the wheat stem rust pathogen through somatic hybridization.</title>
        <authorList>
            <person name="Li F."/>
            <person name="Upadhyaya N.M."/>
            <person name="Sperschneider J."/>
            <person name="Matny O."/>
            <person name="Nguyen-Phuc H."/>
            <person name="Mago R."/>
            <person name="Raley C."/>
            <person name="Miller M.E."/>
            <person name="Silverstein K.A.T."/>
            <person name="Henningsen E."/>
            <person name="Hirsch C.D."/>
            <person name="Visser B."/>
            <person name="Pretorius Z.A."/>
            <person name="Steffenson B.J."/>
            <person name="Schwessinger B."/>
            <person name="Dodds P.N."/>
            <person name="Figueroa M."/>
        </authorList>
    </citation>
    <scope>NUCLEOTIDE SEQUENCE [LARGE SCALE GENOMIC DNA]</scope>
    <source>
        <strain evidence="2">21-0</strain>
    </source>
</reference>
<keyword evidence="1" id="KW-0732">Signal</keyword>
<evidence type="ECO:0000313" key="2">
    <source>
        <dbReference type="EMBL" id="KAA1116382.1"/>
    </source>
</evidence>
<accession>A0A5B0QSW3</accession>
<evidence type="ECO:0008006" key="4">
    <source>
        <dbReference type="Google" id="ProtNLM"/>
    </source>
</evidence>
<sequence length="64" mass="7370">MLIKKALCFLATPSLIWGIRRDQNPVEPVCAHVYRQTVFIDAPCGFNYRCERQHVHVCVATCLH</sequence>
<comment type="caution">
    <text evidence="2">The sequence shown here is derived from an EMBL/GenBank/DDBJ whole genome shotgun (WGS) entry which is preliminary data.</text>
</comment>
<evidence type="ECO:0000313" key="3">
    <source>
        <dbReference type="Proteomes" id="UP000324748"/>
    </source>
</evidence>
<gene>
    <name evidence="2" type="ORF">PGT21_011520</name>
</gene>
<feature type="signal peptide" evidence="1">
    <location>
        <begin position="1"/>
        <end position="18"/>
    </location>
</feature>